<dbReference type="PROSITE" id="PS50240">
    <property type="entry name" value="TRYPSIN_DOM"/>
    <property type="match status" value="1"/>
</dbReference>
<dbReference type="SMART" id="SM00020">
    <property type="entry name" value="Tryp_SPc"/>
    <property type="match status" value="1"/>
</dbReference>
<evidence type="ECO:0000256" key="1">
    <source>
        <dbReference type="ARBA" id="ARBA00023157"/>
    </source>
</evidence>
<dbReference type="Ensembl" id="ENSECAT00000000720.3">
    <property type="protein sequence ID" value="ENSECAP00000000569.3"/>
    <property type="gene ID" value="ENSECAG00000000851.3"/>
</dbReference>
<dbReference type="PANTHER" id="PTHR24271">
    <property type="entry name" value="KALLIKREIN-RELATED"/>
    <property type="match status" value="1"/>
</dbReference>
<dbReference type="Proteomes" id="UP000002281">
    <property type="component" value="Chromosome 1"/>
</dbReference>
<dbReference type="GO" id="GO:0004252">
    <property type="term" value="F:serine-type endopeptidase activity"/>
    <property type="evidence" value="ECO:0000318"/>
    <property type="project" value="GO_Central"/>
</dbReference>
<dbReference type="HOGENOM" id="CLU_006842_1_0_1"/>
<dbReference type="GO" id="GO:0051604">
    <property type="term" value="P:protein maturation"/>
    <property type="evidence" value="ECO:0000318"/>
    <property type="project" value="GO_Central"/>
</dbReference>
<dbReference type="InParanoid" id="F7DSA4"/>
<dbReference type="GeneTree" id="ENSGT01030000234551"/>
<keyword evidence="1" id="KW-1015">Disulfide bond</keyword>
<dbReference type="PANTHER" id="PTHR24271:SF22">
    <property type="entry name" value="MAST CELL PROTEASE 8"/>
    <property type="match status" value="1"/>
</dbReference>
<dbReference type="SUPFAM" id="SSF50494">
    <property type="entry name" value="Trypsin-like serine proteases"/>
    <property type="match status" value="1"/>
</dbReference>
<reference evidence="3" key="2">
    <citation type="submission" date="2025-08" db="UniProtKB">
        <authorList>
            <consortium name="Ensembl"/>
        </authorList>
    </citation>
    <scope>IDENTIFICATION</scope>
    <source>
        <strain evidence="3">Thoroughbred</strain>
    </source>
</reference>
<reference evidence="3 4" key="1">
    <citation type="journal article" date="2009" name="Science">
        <title>Genome sequence, comparative analysis, and population genetics of the domestic horse.</title>
        <authorList>
            <consortium name="Broad Institute Genome Sequencing Platform"/>
            <consortium name="Broad Institute Whole Genome Assembly Team"/>
            <person name="Wade C.M."/>
            <person name="Giulotto E."/>
            <person name="Sigurdsson S."/>
            <person name="Zoli M."/>
            <person name="Gnerre S."/>
            <person name="Imsland F."/>
            <person name="Lear T.L."/>
            <person name="Adelson D.L."/>
            <person name="Bailey E."/>
            <person name="Bellone R.R."/>
            <person name="Bloecker H."/>
            <person name="Distl O."/>
            <person name="Edgar R.C."/>
            <person name="Garber M."/>
            <person name="Leeb T."/>
            <person name="Mauceli E."/>
            <person name="MacLeod J.N."/>
            <person name="Penedo M.C.T."/>
            <person name="Raison J.M."/>
            <person name="Sharpe T."/>
            <person name="Vogel J."/>
            <person name="Andersson L."/>
            <person name="Antczak D.F."/>
            <person name="Biagi T."/>
            <person name="Binns M.M."/>
            <person name="Chowdhary B.P."/>
            <person name="Coleman S.J."/>
            <person name="Della Valle G."/>
            <person name="Fryc S."/>
            <person name="Guerin G."/>
            <person name="Hasegawa T."/>
            <person name="Hill E.W."/>
            <person name="Jurka J."/>
            <person name="Kiialainen A."/>
            <person name="Lindgren G."/>
            <person name="Liu J."/>
            <person name="Magnani E."/>
            <person name="Mickelson J.R."/>
            <person name="Murray J."/>
            <person name="Nergadze S.G."/>
            <person name="Onofrio R."/>
            <person name="Pedroni S."/>
            <person name="Piras M.F."/>
            <person name="Raudsepp T."/>
            <person name="Rocchi M."/>
            <person name="Roeed K.H."/>
            <person name="Ryder O.A."/>
            <person name="Searle S."/>
            <person name="Skow L."/>
            <person name="Swinburne J.E."/>
            <person name="Syvaenen A.C."/>
            <person name="Tozaki T."/>
            <person name="Valberg S.J."/>
            <person name="Vaudin M."/>
            <person name="White J.R."/>
            <person name="Zody M.C."/>
            <person name="Lander E.S."/>
            <person name="Lindblad-Toh K."/>
        </authorList>
    </citation>
    <scope>NUCLEOTIDE SEQUENCE [LARGE SCALE GENOMIC DNA]</scope>
    <source>
        <strain evidence="3 4">Thoroughbred</strain>
    </source>
</reference>
<dbReference type="InterPro" id="IPR009003">
    <property type="entry name" value="Peptidase_S1_PA"/>
</dbReference>
<dbReference type="PaxDb" id="9796-ENSECAP00000000569"/>
<dbReference type="STRING" id="9796.ENSECAP00000000569"/>
<proteinExistence type="predicted"/>
<reference evidence="3" key="3">
    <citation type="submission" date="2025-09" db="UniProtKB">
        <authorList>
            <consortium name="Ensembl"/>
        </authorList>
    </citation>
    <scope>IDENTIFICATION</scope>
    <source>
        <strain evidence="3">Thoroughbred</strain>
    </source>
</reference>
<dbReference type="GO" id="GO:0006508">
    <property type="term" value="P:proteolysis"/>
    <property type="evidence" value="ECO:0007669"/>
    <property type="project" value="UniProtKB-KW"/>
</dbReference>
<organism evidence="3 4">
    <name type="scientific">Equus caballus</name>
    <name type="common">Horse</name>
    <dbReference type="NCBI Taxonomy" id="9796"/>
    <lineage>
        <taxon>Eukaryota</taxon>
        <taxon>Metazoa</taxon>
        <taxon>Chordata</taxon>
        <taxon>Craniata</taxon>
        <taxon>Vertebrata</taxon>
        <taxon>Euteleostomi</taxon>
        <taxon>Mammalia</taxon>
        <taxon>Eutheria</taxon>
        <taxon>Laurasiatheria</taxon>
        <taxon>Perissodactyla</taxon>
        <taxon>Equidae</taxon>
        <taxon>Equus</taxon>
    </lineage>
</organism>
<protein>
    <recommendedName>
        <fullName evidence="2">Peptidase S1 domain-containing protein</fullName>
    </recommendedName>
</protein>
<dbReference type="Bgee" id="ENSECAG00000000851">
    <property type="expression patterns" value="Expressed in chorionic villus"/>
</dbReference>
<dbReference type="Pfam" id="PF00089">
    <property type="entry name" value="Trypsin"/>
    <property type="match status" value="1"/>
</dbReference>
<dbReference type="CDD" id="cd00190">
    <property type="entry name" value="Tryp_SPc"/>
    <property type="match status" value="1"/>
</dbReference>
<keyword evidence="4" id="KW-1185">Reference proteome</keyword>
<evidence type="ECO:0000313" key="3">
    <source>
        <dbReference type="Ensembl" id="ENSECAP00000000569.3"/>
    </source>
</evidence>
<dbReference type="MEROPS" id="S01.148"/>
<dbReference type="InterPro" id="IPR043504">
    <property type="entry name" value="Peptidase_S1_PA_chymotrypsin"/>
</dbReference>
<dbReference type="Gene3D" id="2.40.10.10">
    <property type="entry name" value="Trypsin-like serine proteases"/>
    <property type="match status" value="2"/>
</dbReference>
<feature type="domain" description="Peptidase S1" evidence="2">
    <location>
        <begin position="14"/>
        <end position="237"/>
    </location>
</feature>
<dbReference type="GO" id="GO:0005615">
    <property type="term" value="C:extracellular space"/>
    <property type="evidence" value="ECO:0000318"/>
    <property type="project" value="GO_Central"/>
</dbReference>
<sequence>MQACQLPSEAHRKIRWGREARPHSRPHMVSVLSYNDIGGGSKCERFLVQDNFVLGAVHCNGRKISVILGAHKIRKMENSQQVIPVLKSFPHNDNSKVNDIRLLKLQNKAQLNWAVKTITLLQSQDWLRPGQVCSVAGYGKQASGKKANTLQEMDLEVQNEQKCKDLFKNYNSIQLCVRNPNNKKATTSVRRQGDSRGRLVCNNMAQGIVSFGKRNGKPPHIFTRISSFLPWIKSTILREG</sequence>
<name>F7DSA4_HORSE</name>
<evidence type="ECO:0000313" key="4">
    <source>
        <dbReference type="Proteomes" id="UP000002281"/>
    </source>
</evidence>
<dbReference type="InterPro" id="IPR001254">
    <property type="entry name" value="Trypsin_dom"/>
</dbReference>
<accession>F7DSA4</accession>
<evidence type="ECO:0000259" key="2">
    <source>
        <dbReference type="PROSITE" id="PS50240"/>
    </source>
</evidence>
<dbReference type="AlphaFoldDB" id="F7DSA4"/>